<evidence type="ECO:0000313" key="3">
    <source>
        <dbReference type="EMBL" id="PWZ02512.1"/>
    </source>
</evidence>
<accession>A0A317XWM7</accession>
<gene>
    <name evidence="3" type="ORF">BCV70DRAFT_155337</name>
</gene>
<dbReference type="Gene3D" id="2.60.120.10">
    <property type="entry name" value="Jelly Rolls"/>
    <property type="match status" value="1"/>
</dbReference>
<dbReference type="Pfam" id="PF13621">
    <property type="entry name" value="Cupin_8"/>
    <property type="match status" value="1"/>
</dbReference>
<name>A0A317XWM7_9BASI</name>
<keyword evidence="4" id="KW-1185">Reference proteome</keyword>
<dbReference type="PANTHER" id="PTHR12461">
    <property type="entry name" value="HYPOXIA-INDUCIBLE FACTOR 1 ALPHA INHIBITOR-RELATED"/>
    <property type="match status" value="1"/>
</dbReference>
<protein>
    <submittedName>
        <fullName evidence="3">Clavaminate synthase-like protein</fullName>
    </submittedName>
</protein>
<dbReference type="AlphaFoldDB" id="A0A317XWM7"/>
<dbReference type="InterPro" id="IPR041667">
    <property type="entry name" value="Cupin_8"/>
</dbReference>
<evidence type="ECO:0000259" key="2">
    <source>
        <dbReference type="PROSITE" id="PS51184"/>
    </source>
</evidence>
<dbReference type="SUPFAM" id="SSF51197">
    <property type="entry name" value="Clavaminate synthase-like"/>
    <property type="match status" value="1"/>
</dbReference>
<dbReference type="PANTHER" id="PTHR12461:SF99">
    <property type="entry name" value="BIFUNCTIONAL PEPTIDASE AND (3S)-LYSYL HYDROXYLASE JMJD7"/>
    <property type="match status" value="1"/>
</dbReference>
<dbReference type="STRING" id="1882483.A0A317XWM7"/>
<sequence>MPTDANSLSQSEDPNDPFLLLLRQRAIDSRQKAGIPLLLDTVNDNSNGCNGPQWPPRLDASPTAEQFAQIIERHVPVLIHGCMQGRTALAQWRDSRYLIDRMGGKDNRVTVALTPNGRADDLVTHPETGKTVFALPCEDQMSFSELFEQFARQNETSTSYTGWIAYLQSQNSNLSVREYGDLSPLLSDLCISHEQTDSLSKEQGSTGGTSSGRGRSDIAWATEAIGYPPEATNIWIGTSASRTSMHRDHYENLFTVVRGWKEFTVFPPWEGCFLCDDVEVPVYRYKASSPSNFQLEKDSDTPNTRWIAIDPTQPKHSSRNRPYMHRDLNTDSDVASSLESSPSPSSVAKYGYALPPLRIRVHEGETLYLPSGWFHHVSQQQDSQIITDHSTGHQKDLGVCLCLNWWYEISDDMALRLADMDLEAGVSDLDDDS</sequence>
<dbReference type="EMBL" id="KZ819188">
    <property type="protein sequence ID" value="PWZ02512.1"/>
    <property type="molecule type" value="Genomic_DNA"/>
</dbReference>
<dbReference type="SMART" id="SM00558">
    <property type="entry name" value="JmjC"/>
    <property type="match status" value="1"/>
</dbReference>
<dbReference type="InterPro" id="IPR003347">
    <property type="entry name" value="JmjC_dom"/>
</dbReference>
<proteinExistence type="predicted"/>
<dbReference type="InParanoid" id="A0A317XWM7"/>
<dbReference type="OrthoDB" id="424465at2759"/>
<dbReference type="PROSITE" id="PS51184">
    <property type="entry name" value="JMJC"/>
    <property type="match status" value="1"/>
</dbReference>
<feature type="region of interest" description="Disordered" evidence="1">
    <location>
        <begin position="292"/>
        <end position="344"/>
    </location>
</feature>
<evidence type="ECO:0000256" key="1">
    <source>
        <dbReference type="SAM" id="MobiDB-lite"/>
    </source>
</evidence>
<feature type="compositionally biased region" description="Low complexity" evidence="1">
    <location>
        <begin position="331"/>
        <end position="344"/>
    </location>
</feature>
<dbReference type="InterPro" id="IPR014710">
    <property type="entry name" value="RmlC-like_jellyroll"/>
</dbReference>
<evidence type="ECO:0000313" key="4">
    <source>
        <dbReference type="Proteomes" id="UP000246740"/>
    </source>
</evidence>
<dbReference type="Proteomes" id="UP000246740">
    <property type="component" value="Unassembled WGS sequence"/>
</dbReference>
<feature type="domain" description="JmjC" evidence="2">
    <location>
        <begin position="191"/>
        <end position="422"/>
    </location>
</feature>
<organism evidence="3 4">
    <name type="scientific">Testicularia cyperi</name>
    <dbReference type="NCBI Taxonomy" id="1882483"/>
    <lineage>
        <taxon>Eukaryota</taxon>
        <taxon>Fungi</taxon>
        <taxon>Dikarya</taxon>
        <taxon>Basidiomycota</taxon>
        <taxon>Ustilaginomycotina</taxon>
        <taxon>Ustilaginomycetes</taxon>
        <taxon>Ustilaginales</taxon>
        <taxon>Anthracoideaceae</taxon>
        <taxon>Testicularia</taxon>
    </lineage>
</organism>
<reference evidence="3 4" key="1">
    <citation type="journal article" date="2018" name="Mol. Biol. Evol.">
        <title>Broad Genomic Sampling Reveals a Smut Pathogenic Ancestry of the Fungal Clade Ustilaginomycotina.</title>
        <authorList>
            <person name="Kijpornyongpan T."/>
            <person name="Mondo S.J."/>
            <person name="Barry K."/>
            <person name="Sandor L."/>
            <person name="Lee J."/>
            <person name="Lipzen A."/>
            <person name="Pangilinan J."/>
            <person name="LaButti K."/>
            <person name="Hainaut M."/>
            <person name="Henrissat B."/>
            <person name="Grigoriev I.V."/>
            <person name="Spatafora J.W."/>
            <person name="Aime M.C."/>
        </authorList>
    </citation>
    <scope>NUCLEOTIDE SEQUENCE [LARGE SCALE GENOMIC DNA]</scope>
    <source>
        <strain evidence="3 4">MCA 3645</strain>
    </source>
</reference>